<dbReference type="SUPFAM" id="SSF49265">
    <property type="entry name" value="Fibronectin type III"/>
    <property type="match status" value="1"/>
</dbReference>
<evidence type="ECO:0000256" key="3">
    <source>
        <dbReference type="ARBA" id="ARBA00022989"/>
    </source>
</evidence>
<dbReference type="InterPro" id="IPR036179">
    <property type="entry name" value="Ig-like_dom_sf"/>
</dbReference>
<evidence type="ECO:0000256" key="1">
    <source>
        <dbReference type="ARBA" id="ARBA00004167"/>
    </source>
</evidence>
<dbReference type="AlphaFoldDB" id="A0ABD0TG16"/>
<keyword evidence="5" id="KW-1015">Disulfide bond</keyword>
<evidence type="ECO:0000256" key="5">
    <source>
        <dbReference type="ARBA" id="ARBA00023157"/>
    </source>
</evidence>
<dbReference type="CDD" id="cd00096">
    <property type="entry name" value="Ig"/>
    <property type="match status" value="1"/>
</dbReference>
<accession>A0ABD0TG16</accession>
<dbReference type="SUPFAM" id="SSF48726">
    <property type="entry name" value="Immunoglobulin"/>
    <property type="match status" value="4"/>
</dbReference>
<reference evidence="8 9" key="1">
    <citation type="submission" date="2024-06" db="EMBL/GenBank/DDBJ databases">
        <title>A chromosome-level genome assembly of beet webworm, Loxostege sticticalis.</title>
        <authorList>
            <person name="Zhang Y."/>
        </authorList>
    </citation>
    <scope>NUCLEOTIDE SEQUENCE [LARGE SCALE GENOMIC DNA]</scope>
    <source>
        <strain evidence="8">AQ028</strain>
        <tissue evidence="8">Male pupae</tissue>
    </source>
</reference>
<dbReference type="SMART" id="SM00409">
    <property type="entry name" value="IG"/>
    <property type="match status" value="2"/>
</dbReference>
<feature type="domain" description="Ig-like" evidence="7">
    <location>
        <begin position="244"/>
        <end position="328"/>
    </location>
</feature>
<sequence length="948" mass="104757">MKCFLCLVVIVLFGDSSANNNVEIVEAVVGQSAELPCNVTAEIEGDKLNIIAWYKSGSSTAFYSRDFRQDGKAGGSTGRYRLLRSGTEDGDVLQISSVRPADAGTYTCHVDFESSPSLKTVVQVTVIDPPQRLWVIHENGTRLATASAGSNTSRSIGPYYVGDTVHLFCVAFGGKPQPSLSWWAGKRLLKESSTPLSEQRVRSDVMYGPLEREDHGLALSCLAGNNNTTRPLSIDLIVDMHLSPMLVSVRSSSNKNGAARVRADEPLDVQCRVLGARPPPPIEWRLNDGRLSNLEQNITTDVSQRLMVSEVQLTLGPEYDESQLTCCVPMYQRGGDEQFLCAQAFPITVRYKPIVQIVVPNDLNNNTMAVVKGSDVVMNCTYDANPDARVLVWYFQDDILVKHTDSDVTPTLTLSKVSDEHAGEYGCEVGNEEGTTYSGESVVIDVTYPAFCEDTDVVEYGLREDEYLNITCNVKGNPEPTQYRWVLVNDSVTVNTIRNTSQTTLETEEPTLLYQRPSGTPFTTVFCWGLNGVPSSGLPHTPCISLITDETPPRPPTDCVATRVESRDITITCEKGYDGGLPQHFKFVVKPIDKEKHHDDILSITKIEPTFIIQQPTEEKYKFVIVAINDKGESSEVEIAMEDIVDENPEISPKSAITNITTLALALCGGVALVALAACGLVLCAHERGERLDLPHALDHPPLCAYNTEESNCDTYHGSEDGSECNVRRTESFRRAVSRYPSRNFDVRRTSSFHSARYMNDMAEQEAAKCSDMLRHNAGCRVHSLQNINKKRDMDTLCDHLVMHLPTEVNYNVPRPMNTFYTMPRKMRHKLAKELSDETSEITQTSDGFSLPPPPDEYGTYRAGTRIKDMPTKTTPTYTTVVKKNSGKEPKNYNNVIISPMNTVGLPTVSGAHNSVYSYPDDDQRGLQSTTGILTTFQSHASGKESGL</sequence>
<evidence type="ECO:0000313" key="9">
    <source>
        <dbReference type="Proteomes" id="UP001549921"/>
    </source>
</evidence>
<dbReference type="PANTHER" id="PTHR23278:SF19">
    <property type="entry name" value="OBSCURIN"/>
    <property type="match status" value="1"/>
</dbReference>
<feature type="domain" description="Ig-like" evidence="7">
    <location>
        <begin position="30"/>
        <end position="125"/>
    </location>
</feature>
<dbReference type="PANTHER" id="PTHR23278">
    <property type="entry name" value="SIDESTEP PROTEIN"/>
    <property type="match status" value="1"/>
</dbReference>
<dbReference type="Pfam" id="PF07686">
    <property type="entry name" value="V-set"/>
    <property type="match status" value="1"/>
</dbReference>
<dbReference type="Pfam" id="PF13927">
    <property type="entry name" value="Ig_3"/>
    <property type="match status" value="1"/>
</dbReference>
<feature type="chain" id="PRO_5044801090" description="Ig-like domain-containing protein" evidence="6">
    <location>
        <begin position="19"/>
        <end position="948"/>
    </location>
</feature>
<dbReference type="InterPro" id="IPR007110">
    <property type="entry name" value="Ig-like_dom"/>
</dbReference>
<gene>
    <name evidence="8" type="ORF">ABMA28_014236</name>
</gene>
<dbReference type="GO" id="GO:0016020">
    <property type="term" value="C:membrane"/>
    <property type="evidence" value="ECO:0007669"/>
    <property type="project" value="UniProtKB-SubCell"/>
</dbReference>
<dbReference type="SMART" id="SM00406">
    <property type="entry name" value="IGv"/>
    <property type="match status" value="1"/>
</dbReference>
<protein>
    <recommendedName>
        <fullName evidence="7">Ig-like domain-containing protein</fullName>
    </recommendedName>
</protein>
<dbReference type="InterPro" id="IPR013106">
    <property type="entry name" value="Ig_V-set"/>
</dbReference>
<keyword evidence="4" id="KW-0472">Membrane</keyword>
<evidence type="ECO:0000256" key="2">
    <source>
        <dbReference type="ARBA" id="ARBA00022692"/>
    </source>
</evidence>
<dbReference type="InterPro" id="IPR036116">
    <property type="entry name" value="FN3_sf"/>
</dbReference>
<keyword evidence="3" id="KW-1133">Transmembrane helix</keyword>
<organism evidence="8 9">
    <name type="scientific">Loxostege sticticalis</name>
    <name type="common">Beet webworm moth</name>
    <dbReference type="NCBI Taxonomy" id="481309"/>
    <lineage>
        <taxon>Eukaryota</taxon>
        <taxon>Metazoa</taxon>
        <taxon>Ecdysozoa</taxon>
        <taxon>Arthropoda</taxon>
        <taxon>Hexapoda</taxon>
        <taxon>Insecta</taxon>
        <taxon>Pterygota</taxon>
        <taxon>Neoptera</taxon>
        <taxon>Endopterygota</taxon>
        <taxon>Lepidoptera</taxon>
        <taxon>Glossata</taxon>
        <taxon>Ditrysia</taxon>
        <taxon>Pyraloidea</taxon>
        <taxon>Crambidae</taxon>
        <taxon>Pyraustinae</taxon>
        <taxon>Loxostege</taxon>
    </lineage>
</organism>
<dbReference type="InterPro" id="IPR013783">
    <property type="entry name" value="Ig-like_fold"/>
</dbReference>
<evidence type="ECO:0000313" key="8">
    <source>
        <dbReference type="EMBL" id="KAL0842020.1"/>
    </source>
</evidence>
<dbReference type="SMART" id="SM00408">
    <property type="entry name" value="IGc2"/>
    <property type="match status" value="2"/>
</dbReference>
<comment type="caution">
    <text evidence="8">The sequence shown here is derived from an EMBL/GenBank/DDBJ whole genome shotgun (WGS) entry which is preliminary data.</text>
</comment>
<dbReference type="InterPro" id="IPR003598">
    <property type="entry name" value="Ig_sub2"/>
</dbReference>
<evidence type="ECO:0000256" key="4">
    <source>
        <dbReference type="ARBA" id="ARBA00023136"/>
    </source>
</evidence>
<dbReference type="PROSITE" id="PS50835">
    <property type="entry name" value="IG_LIKE"/>
    <property type="match status" value="4"/>
</dbReference>
<evidence type="ECO:0000256" key="6">
    <source>
        <dbReference type="SAM" id="SignalP"/>
    </source>
</evidence>
<dbReference type="InterPro" id="IPR013162">
    <property type="entry name" value="CD80_C2-set"/>
</dbReference>
<evidence type="ECO:0000259" key="7">
    <source>
        <dbReference type="PROSITE" id="PS50835"/>
    </source>
</evidence>
<keyword evidence="6" id="KW-0732">Signal</keyword>
<dbReference type="Pfam" id="PF08205">
    <property type="entry name" value="C2-set_2"/>
    <property type="match status" value="1"/>
</dbReference>
<name>A0ABD0TG16_LOXSC</name>
<feature type="domain" description="Ig-like" evidence="7">
    <location>
        <begin position="162"/>
        <end position="233"/>
    </location>
</feature>
<comment type="subcellular location">
    <subcellularLocation>
        <location evidence="1">Membrane</location>
        <topology evidence="1">Single-pass membrane protein</topology>
    </subcellularLocation>
</comment>
<feature type="signal peptide" evidence="6">
    <location>
        <begin position="1"/>
        <end position="18"/>
    </location>
</feature>
<feature type="domain" description="Ig-like" evidence="7">
    <location>
        <begin position="353"/>
        <end position="443"/>
    </location>
</feature>
<dbReference type="Proteomes" id="UP001549921">
    <property type="component" value="Unassembled WGS sequence"/>
</dbReference>
<dbReference type="InterPro" id="IPR003599">
    <property type="entry name" value="Ig_sub"/>
</dbReference>
<keyword evidence="2" id="KW-0812">Transmembrane</keyword>
<proteinExistence type="predicted"/>
<dbReference type="Gene3D" id="2.60.40.10">
    <property type="entry name" value="Immunoglobulins"/>
    <property type="match status" value="4"/>
</dbReference>
<dbReference type="EMBL" id="JBEDNZ010000005">
    <property type="protein sequence ID" value="KAL0842020.1"/>
    <property type="molecule type" value="Genomic_DNA"/>
</dbReference>